<dbReference type="EMBL" id="PJQY01001325">
    <property type="protein sequence ID" value="PQQ03581.1"/>
    <property type="molecule type" value="Genomic_DNA"/>
</dbReference>
<keyword evidence="2" id="KW-0560">Oxidoreductase</keyword>
<reference evidence="3 4" key="1">
    <citation type="submission" date="2018-02" db="EMBL/GenBank/DDBJ databases">
        <title>Draft genome of wild Prunus yedoensis var. nudiflora.</title>
        <authorList>
            <person name="Baek S."/>
            <person name="Kim J.-H."/>
            <person name="Choi K."/>
            <person name="Kim G.-B."/>
            <person name="Cho A."/>
            <person name="Jang H."/>
            <person name="Shin C.-H."/>
            <person name="Yu H.-J."/>
            <person name="Mun J.-H."/>
        </authorList>
    </citation>
    <scope>NUCLEOTIDE SEQUENCE [LARGE SCALE GENOMIC DNA]</scope>
    <source>
        <strain evidence="4">cv. Jeju island</strain>
        <tissue evidence="3">Leaf</tissue>
    </source>
</reference>
<comment type="cofactor">
    <cofactor evidence="1">
        <name>heme</name>
        <dbReference type="ChEBI" id="CHEBI:30413"/>
    </cofactor>
</comment>
<dbReference type="PRINTS" id="PR00463">
    <property type="entry name" value="EP450I"/>
</dbReference>
<keyword evidence="2" id="KW-0503">Monooxygenase</keyword>
<accession>A0A314YEY7</accession>
<keyword evidence="1 2" id="KW-0408">Iron</keyword>
<comment type="similarity">
    <text evidence="2">Belongs to the cytochrome P450 family.</text>
</comment>
<evidence type="ECO:0000256" key="2">
    <source>
        <dbReference type="RuleBase" id="RU000461"/>
    </source>
</evidence>
<dbReference type="GO" id="GO:0020037">
    <property type="term" value="F:heme binding"/>
    <property type="evidence" value="ECO:0007669"/>
    <property type="project" value="InterPro"/>
</dbReference>
<comment type="caution">
    <text evidence="3">The sequence shown here is derived from an EMBL/GenBank/DDBJ whole genome shotgun (WGS) entry which is preliminary data.</text>
</comment>
<dbReference type="InterPro" id="IPR002401">
    <property type="entry name" value="Cyt_P450_E_grp-I"/>
</dbReference>
<dbReference type="STRING" id="2094558.A0A314YEY7"/>
<evidence type="ECO:0000313" key="4">
    <source>
        <dbReference type="Proteomes" id="UP000250321"/>
    </source>
</evidence>
<name>A0A314YEY7_PRUYE</name>
<dbReference type="PANTHER" id="PTHR24281">
    <property type="entry name" value="STEROID 21-HYDROXYLASE-RELATED"/>
    <property type="match status" value="1"/>
</dbReference>
<organism evidence="3 4">
    <name type="scientific">Prunus yedoensis var. nudiflora</name>
    <dbReference type="NCBI Taxonomy" id="2094558"/>
    <lineage>
        <taxon>Eukaryota</taxon>
        <taxon>Viridiplantae</taxon>
        <taxon>Streptophyta</taxon>
        <taxon>Embryophyta</taxon>
        <taxon>Tracheophyta</taxon>
        <taxon>Spermatophyta</taxon>
        <taxon>Magnoliopsida</taxon>
        <taxon>eudicotyledons</taxon>
        <taxon>Gunneridae</taxon>
        <taxon>Pentapetalae</taxon>
        <taxon>rosids</taxon>
        <taxon>fabids</taxon>
        <taxon>Rosales</taxon>
        <taxon>Rosaceae</taxon>
        <taxon>Amygdaloideae</taxon>
        <taxon>Amygdaleae</taxon>
        <taxon>Prunus</taxon>
    </lineage>
</organism>
<dbReference type="Pfam" id="PF00067">
    <property type="entry name" value="p450"/>
    <property type="match status" value="1"/>
</dbReference>
<keyword evidence="4" id="KW-1185">Reference proteome</keyword>
<dbReference type="GO" id="GO:0016705">
    <property type="term" value="F:oxidoreductase activity, acting on paired donors, with incorporation or reduction of molecular oxygen"/>
    <property type="evidence" value="ECO:0007669"/>
    <property type="project" value="InterPro"/>
</dbReference>
<keyword evidence="1 2" id="KW-0349">Heme</keyword>
<dbReference type="InterPro" id="IPR001128">
    <property type="entry name" value="Cyt_P450"/>
</dbReference>
<dbReference type="AlphaFoldDB" id="A0A314YEY7"/>
<dbReference type="Gene3D" id="1.10.630.10">
    <property type="entry name" value="Cytochrome P450"/>
    <property type="match status" value="1"/>
</dbReference>
<evidence type="ECO:0000256" key="1">
    <source>
        <dbReference type="PIRSR" id="PIRSR602401-1"/>
    </source>
</evidence>
<dbReference type="SUPFAM" id="SSF48264">
    <property type="entry name" value="Cytochrome P450"/>
    <property type="match status" value="1"/>
</dbReference>
<dbReference type="InterPro" id="IPR017972">
    <property type="entry name" value="Cyt_P450_CS"/>
</dbReference>
<dbReference type="InterPro" id="IPR036396">
    <property type="entry name" value="Cyt_P450_sf"/>
</dbReference>
<feature type="binding site" description="axial binding residue" evidence="1">
    <location>
        <position position="60"/>
    </location>
    <ligand>
        <name>heme</name>
        <dbReference type="ChEBI" id="CHEBI:30413"/>
    </ligand>
    <ligandPart>
        <name>Fe</name>
        <dbReference type="ChEBI" id="CHEBI:18248"/>
    </ligandPart>
</feature>
<proteinExistence type="inferred from homology"/>
<dbReference type="Proteomes" id="UP000250321">
    <property type="component" value="Unassembled WGS sequence"/>
</dbReference>
<dbReference type="GO" id="GO:0004497">
    <property type="term" value="F:monooxygenase activity"/>
    <property type="evidence" value="ECO:0007669"/>
    <property type="project" value="UniProtKB-KW"/>
</dbReference>
<dbReference type="GO" id="GO:0005506">
    <property type="term" value="F:iron ion binding"/>
    <property type="evidence" value="ECO:0007669"/>
    <property type="project" value="InterPro"/>
</dbReference>
<evidence type="ECO:0000313" key="3">
    <source>
        <dbReference type="EMBL" id="PQQ03581.1"/>
    </source>
</evidence>
<keyword evidence="1 2" id="KW-0479">Metal-binding</keyword>
<dbReference type="OrthoDB" id="1103324at2759"/>
<dbReference type="PROSITE" id="PS00086">
    <property type="entry name" value="CYTOCHROME_P450"/>
    <property type="match status" value="1"/>
</dbReference>
<sequence length="142" mass="16230">MVLVNAWAIGRDPKYWESPLDFSSERFLTQLDGGGNRTAGIDVRGQHFQFLPFGSGRRICPGVNLAMQMLPWLLGAMIQCFDWKVIEPDQKRMNGGDVVEMDELHGPMIWFVFQWADSISLVFLTHKGASFHMFDLIMKMFG</sequence>
<gene>
    <name evidence="3" type="ORF">Pyn_38661</name>
</gene>
<protein>
    <submittedName>
        <fullName evidence="3">Licodione synthase-like</fullName>
    </submittedName>
</protein>